<protein>
    <submittedName>
        <fullName evidence="1">Uncharacterized protein</fullName>
    </submittedName>
</protein>
<sequence length="168" mass="18685">MHQSTTYAVSKMDRPLPIFGDCRLFPRKTMRVLFATSLLATCIGCFSSSSGPMTDERIAIVANTRIQSVSVTFPDNTEIMIPPDDFERFRALFRTLAPIKSTENGDKLEAFGTYQLQLFAAGNVADIDVLVDDTDELVFALDGYTYHGGQRDRFVSAAEAIRERLGTE</sequence>
<dbReference type="EMBL" id="CP037423">
    <property type="protein sequence ID" value="QDV44903.1"/>
    <property type="molecule type" value="Genomic_DNA"/>
</dbReference>
<dbReference type="AlphaFoldDB" id="A0A518HVR3"/>
<keyword evidence="2" id="KW-1185">Reference proteome</keyword>
<name>A0A518HVR3_9BACT</name>
<proteinExistence type="predicted"/>
<evidence type="ECO:0000313" key="1">
    <source>
        <dbReference type="EMBL" id="QDV44903.1"/>
    </source>
</evidence>
<accession>A0A518HVR3</accession>
<reference evidence="1 2" key="1">
    <citation type="submission" date="2019-03" db="EMBL/GenBank/DDBJ databases">
        <title>Deep-cultivation of Planctomycetes and their phenomic and genomic characterization uncovers novel biology.</title>
        <authorList>
            <person name="Wiegand S."/>
            <person name="Jogler M."/>
            <person name="Boedeker C."/>
            <person name="Pinto D."/>
            <person name="Vollmers J."/>
            <person name="Rivas-Marin E."/>
            <person name="Kohn T."/>
            <person name="Peeters S.H."/>
            <person name="Heuer A."/>
            <person name="Rast P."/>
            <person name="Oberbeckmann S."/>
            <person name="Bunk B."/>
            <person name="Jeske O."/>
            <person name="Meyerdierks A."/>
            <person name="Storesund J.E."/>
            <person name="Kallscheuer N."/>
            <person name="Luecker S."/>
            <person name="Lage O.M."/>
            <person name="Pohl T."/>
            <person name="Merkel B.J."/>
            <person name="Hornburger P."/>
            <person name="Mueller R.-W."/>
            <person name="Bruemmer F."/>
            <person name="Labrenz M."/>
            <person name="Spormann A.M."/>
            <person name="Op den Camp H."/>
            <person name="Overmann J."/>
            <person name="Amann R."/>
            <person name="Jetten M.S.M."/>
            <person name="Mascher T."/>
            <person name="Medema M.H."/>
            <person name="Devos D.P."/>
            <person name="Kaster A.-K."/>
            <person name="Ovreas L."/>
            <person name="Rohde M."/>
            <person name="Galperin M.Y."/>
            <person name="Jogler C."/>
        </authorList>
    </citation>
    <scope>NUCLEOTIDE SEQUENCE [LARGE SCALE GENOMIC DNA]</scope>
    <source>
        <strain evidence="1 2">Enr13</strain>
    </source>
</reference>
<evidence type="ECO:0000313" key="2">
    <source>
        <dbReference type="Proteomes" id="UP000319004"/>
    </source>
</evidence>
<dbReference type="Proteomes" id="UP000319004">
    <property type="component" value="Chromosome"/>
</dbReference>
<organism evidence="1 2">
    <name type="scientific">Stieleria neptunia</name>
    <dbReference type="NCBI Taxonomy" id="2527979"/>
    <lineage>
        <taxon>Bacteria</taxon>
        <taxon>Pseudomonadati</taxon>
        <taxon>Planctomycetota</taxon>
        <taxon>Planctomycetia</taxon>
        <taxon>Pirellulales</taxon>
        <taxon>Pirellulaceae</taxon>
        <taxon>Stieleria</taxon>
    </lineage>
</organism>
<dbReference type="KEGG" id="snep:Enr13x_47740"/>
<gene>
    <name evidence="1" type="ORF">Enr13x_47740</name>
</gene>